<dbReference type="RefSeq" id="WP_405148996.1">
    <property type="nucleotide sequence ID" value="NZ_CP109527.1"/>
</dbReference>
<sequence length="1235" mass="133332">MEDKGESGAVRRMPVDCVNTGPVTESWVRYEKQVVALALLRMVLKPGDVEAIAVQHSADLLVMHRDHRPQLVSIKHREPHQKSGDSGWGQSQFSKVLADLYRQWTEAEQTCRPAFWSNAGFIGKVRQFHEQRIHGAAAPTTFIQWAIATVGIPAGDAAAFLHDLELLAEPLPRRTEIEAVGAELVGRFLRQQSRHMHQMFARQCFDALTERIVELSAATPISPVDDRRLELIENLYPALDSGDAAALASRTLSVAEAQAILLRAHDLLTASTVPDPGFGWEPDDRFVGRAEVLAELTGLLQPGGVDAVSPVVLRGMTGSGKTSVAMQFAAIHSDAVRPVFVSAQSRADVVSALQQLGGDGRGGGAADARTPVTGALPATTGLLLILDNVSDPDAVRGLIPRKSLCRVVITTTITNLDSGYQEVVVSPWEPPESRQFLRDYLPGEEPADCDLLRDVLHDHPLALVQAVDHCRVTGRRVTDYLARLHEAPAHTLQLGQASGHPVSIIESIRLNIEAAEASDPDVLILLSVLSILGPAPIHESVLGQPVFVAMVETPQRVSGLSGRAGLWWSRVRRRPYTGSAAARLTESHAIAIRKQLHDSSLRDKAVERLARLSLISSNAGYLSVHPLIALVVTDRIEENPTPWIQAGVGLFVSEGNSLTGPIPVLDDNLSSAAHAAVGALSRGLEGAAPVVLAMRLCHRLMHIGPHDAALPHGWTAVDFGERAAAAAQANAARTSTITWQLAAANAQLILAQAYSLSGRAADARHIADTMMDYGLEIGSPHVVIEAVATAEAVVTTHGGIDEAENLLAMISQFVDAEMPLYYATSVRVVQANLLRMLGRSTEAMEVCRTAIETVEADPYADPILAMKAYAAASVVARDNRDDLASMKYALAIIAIQDREENAPTITPVTAIINLHSAAEAAIGAGRFEKARELIDRAAKDITTHKFGDGSLMRADNLVTEGRLWLVEGRYEQARCCLEEGIAMLRAMPSGFRSRLPAPLINLSLAMSRLKLDDLALEHATEAFAIDNEIFEPGHPEIQHDLNVINAVKVGNGEVADLDVSDTRALLGLGRVGGSAATIPSDGRIAVDVAQVLANIRYGLEKLDENPLQTWSLEDFISQDEITMMFYLGGFGAVMICETLDAVRDLLTARFGEAKASRGIPSTFELNTASRHQYRYTRESHDLAVELLNKVLVSGEQITARSTAFDGHEDPDLLATTWMVAVFIYAFANAAMARGL</sequence>
<reference evidence="1 2" key="1">
    <citation type="submission" date="2022-10" db="EMBL/GenBank/DDBJ databases">
        <title>The complete genomes of actinobacterial strains from the NBC collection.</title>
        <authorList>
            <person name="Joergensen T.S."/>
            <person name="Alvarez Arevalo M."/>
            <person name="Sterndorff E.B."/>
            <person name="Faurdal D."/>
            <person name="Vuksanovic O."/>
            <person name="Mourched A.-S."/>
            <person name="Charusanti P."/>
            <person name="Shaw S."/>
            <person name="Blin K."/>
            <person name="Weber T."/>
        </authorList>
    </citation>
    <scope>NUCLEOTIDE SEQUENCE [LARGE SCALE GENOMIC DNA]</scope>
    <source>
        <strain evidence="1 2">NBC_01413</strain>
    </source>
</reference>
<dbReference type="Gene3D" id="1.25.40.10">
    <property type="entry name" value="Tetratricopeptide repeat domain"/>
    <property type="match status" value="1"/>
</dbReference>
<accession>A0ABZ1NAP3</accession>
<dbReference type="SUPFAM" id="SSF52540">
    <property type="entry name" value="P-loop containing nucleoside triphosphate hydrolases"/>
    <property type="match status" value="1"/>
</dbReference>
<name>A0ABZ1NAP3_9NOCA</name>
<evidence type="ECO:0000313" key="1">
    <source>
        <dbReference type="EMBL" id="WTY36918.1"/>
    </source>
</evidence>
<dbReference type="SUPFAM" id="SSF48452">
    <property type="entry name" value="TPR-like"/>
    <property type="match status" value="2"/>
</dbReference>
<evidence type="ECO:0000313" key="2">
    <source>
        <dbReference type="Proteomes" id="UP001621418"/>
    </source>
</evidence>
<dbReference type="Proteomes" id="UP001621418">
    <property type="component" value="Chromosome"/>
</dbReference>
<protein>
    <submittedName>
        <fullName evidence="1">Tetratricopeptide repeat protein</fullName>
    </submittedName>
</protein>
<gene>
    <name evidence="1" type="ORF">OG308_03225</name>
</gene>
<organism evidence="1 2">
    <name type="scientific">Nocardia salmonicida</name>
    <dbReference type="NCBI Taxonomy" id="53431"/>
    <lineage>
        <taxon>Bacteria</taxon>
        <taxon>Bacillati</taxon>
        <taxon>Actinomycetota</taxon>
        <taxon>Actinomycetes</taxon>
        <taxon>Mycobacteriales</taxon>
        <taxon>Nocardiaceae</taxon>
        <taxon>Nocardia</taxon>
    </lineage>
</organism>
<dbReference type="Gene3D" id="3.40.50.300">
    <property type="entry name" value="P-loop containing nucleotide triphosphate hydrolases"/>
    <property type="match status" value="1"/>
</dbReference>
<keyword evidence="2" id="KW-1185">Reference proteome</keyword>
<dbReference type="InterPro" id="IPR027417">
    <property type="entry name" value="P-loop_NTPase"/>
</dbReference>
<dbReference type="InterPro" id="IPR011990">
    <property type="entry name" value="TPR-like_helical_dom_sf"/>
</dbReference>
<proteinExistence type="predicted"/>
<dbReference type="EMBL" id="CP109527">
    <property type="protein sequence ID" value="WTY36918.1"/>
    <property type="molecule type" value="Genomic_DNA"/>
</dbReference>